<evidence type="ECO:0000256" key="1">
    <source>
        <dbReference type="SAM" id="MobiDB-lite"/>
    </source>
</evidence>
<name>A0A1C5HK57_9ACTN</name>
<reference evidence="3" key="1">
    <citation type="submission" date="2016-06" db="EMBL/GenBank/DDBJ databases">
        <authorList>
            <person name="Varghese N."/>
            <person name="Submissions Spin"/>
        </authorList>
    </citation>
    <scope>NUCLEOTIDE SEQUENCE [LARGE SCALE GENOMIC DNA]</scope>
    <source>
        <strain evidence="3">DSM 45647</strain>
    </source>
</reference>
<protein>
    <submittedName>
        <fullName evidence="2">Uncharacterized protein</fullName>
    </submittedName>
</protein>
<keyword evidence="3" id="KW-1185">Reference proteome</keyword>
<dbReference type="EMBL" id="FMDM01000003">
    <property type="protein sequence ID" value="SCG46384.1"/>
    <property type="molecule type" value="Genomic_DNA"/>
</dbReference>
<proteinExistence type="predicted"/>
<dbReference type="RefSeq" id="WP_175441226.1">
    <property type="nucleotide sequence ID" value="NZ_FMDM01000003.1"/>
</dbReference>
<dbReference type="Proteomes" id="UP000199360">
    <property type="component" value="Unassembled WGS sequence"/>
</dbReference>
<evidence type="ECO:0000313" key="2">
    <source>
        <dbReference type="EMBL" id="SCG46384.1"/>
    </source>
</evidence>
<sequence length="129" mass="13108">MGSLRPSGGGLHRTREAASRPFAAAGRSPAERRRSDQPGAGRGVSFGSGAQPGSTGAERYEAAPGRVQRWSRRSGGAWWPRDRRPSGPAGLIGYVSAAGLIGYVSGPAGLTGYVPRGLAGLTGYAGLTG</sequence>
<gene>
    <name evidence="2" type="ORF">GA0070213_103229</name>
</gene>
<accession>A0A1C5HK57</accession>
<dbReference type="AlphaFoldDB" id="A0A1C5HK57"/>
<evidence type="ECO:0000313" key="3">
    <source>
        <dbReference type="Proteomes" id="UP000199360"/>
    </source>
</evidence>
<organism evidence="2 3">
    <name type="scientific">Micromonospora humi</name>
    <dbReference type="NCBI Taxonomy" id="745366"/>
    <lineage>
        <taxon>Bacteria</taxon>
        <taxon>Bacillati</taxon>
        <taxon>Actinomycetota</taxon>
        <taxon>Actinomycetes</taxon>
        <taxon>Micromonosporales</taxon>
        <taxon>Micromonosporaceae</taxon>
        <taxon>Micromonospora</taxon>
    </lineage>
</organism>
<feature type="region of interest" description="Disordered" evidence="1">
    <location>
        <begin position="1"/>
        <end position="88"/>
    </location>
</feature>